<gene>
    <name evidence="3" type="ORF">N7494_005890</name>
</gene>
<dbReference type="PANTHER" id="PTHR42840">
    <property type="entry name" value="NAD(P)-BINDING ROSSMANN-FOLD SUPERFAMILY PROTEIN-RELATED"/>
    <property type="match status" value="1"/>
</dbReference>
<dbReference type="GO" id="GO:0006740">
    <property type="term" value="P:NADPH regeneration"/>
    <property type="evidence" value="ECO:0007669"/>
    <property type="project" value="TreeGrafter"/>
</dbReference>
<sequence length="464" mass="50527">MSNPILRLGILGASETIQTTILPTLASLKPHFKLTIIYDQNDSVAKHCQKEFNITHSTTSTQELLTHPEVDLVLNLLPFEYHEQYTIAALEAGKHVMVEVPLSLSVNGLRLIRKATAKGLDVRSNHSTNNDTIYNPPKVFVGCARRYAPCFTDVFKKELANLGRVYYARCRNISGPLRNSALQQASVNGTNGSSLDGDDLTGHNGATNGHGDGNVTNDTNDAIPITSTEHFNALLTDIFGAEDLTPERVAFCRFLGNMGCHDLSLMRESLGTPDAVANVAITDPFYSTIFHYTDSESICGPSGEGYPFTVMYETGVDSVPSCDAHLTVYGATKTISVEYDVPSLARPVSSDGGGQVKVIVEELETEDEHSNENGNGSANGNGVSNGNGVLNRPRVKRTEYVSSLAESYEREFMAMHSYLNRGYQTGTGAEAKTTANDALMDLRLLNMIFEHYDRQCGTIRTPLG</sequence>
<organism evidence="3 4">
    <name type="scientific">Penicillium frequentans</name>
    <dbReference type="NCBI Taxonomy" id="3151616"/>
    <lineage>
        <taxon>Eukaryota</taxon>
        <taxon>Fungi</taxon>
        <taxon>Dikarya</taxon>
        <taxon>Ascomycota</taxon>
        <taxon>Pezizomycotina</taxon>
        <taxon>Eurotiomycetes</taxon>
        <taxon>Eurotiomycetidae</taxon>
        <taxon>Eurotiales</taxon>
        <taxon>Aspergillaceae</taxon>
        <taxon>Penicillium</taxon>
    </lineage>
</organism>
<proteinExistence type="predicted"/>
<dbReference type="AlphaFoldDB" id="A0AAD6CVN7"/>
<keyword evidence="4" id="KW-1185">Reference proteome</keyword>
<dbReference type="EMBL" id="JAQIZZ010000005">
    <property type="protein sequence ID" value="KAJ5540814.1"/>
    <property type="molecule type" value="Genomic_DNA"/>
</dbReference>
<evidence type="ECO:0000313" key="4">
    <source>
        <dbReference type="Proteomes" id="UP001220324"/>
    </source>
</evidence>
<dbReference type="SUPFAM" id="SSF51735">
    <property type="entry name" value="NAD(P)-binding Rossmann-fold domains"/>
    <property type="match status" value="1"/>
</dbReference>
<dbReference type="GO" id="GO:0005737">
    <property type="term" value="C:cytoplasm"/>
    <property type="evidence" value="ECO:0007669"/>
    <property type="project" value="TreeGrafter"/>
</dbReference>
<feature type="region of interest" description="Disordered" evidence="1">
    <location>
        <begin position="364"/>
        <end position="391"/>
    </location>
</feature>
<protein>
    <recommendedName>
        <fullName evidence="2">Gfo/Idh/MocA-like oxidoreductase N-terminal domain-containing protein</fullName>
    </recommendedName>
</protein>
<dbReference type="Proteomes" id="UP001220324">
    <property type="component" value="Unassembled WGS sequence"/>
</dbReference>
<dbReference type="Gene3D" id="3.40.50.720">
    <property type="entry name" value="NAD(P)-binding Rossmann-like Domain"/>
    <property type="match status" value="1"/>
</dbReference>
<dbReference type="InterPro" id="IPR000683">
    <property type="entry name" value="Gfo/Idh/MocA-like_OxRdtase_N"/>
</dbReference>
<dbReference type="GO" id="GO:0016491">
    <property type="term" value="F:oxidoreductase activity"/>
    <property type="evidence" value="ECO:0007669"/>
    <property type="project" value="TreeGrafter"/>
</dbReference>
<feature type="region of interest" description="Disordered" evidence="1">
    <location>
        <begin position="188"/>
        <end position="216"/>
    </location>
</feature>
<dbReference type="PANTHER" id="PTHR42840:SF7">
    <property type="entry name" value="BINDING ROSSMANN FOLD OXIDOREDUCTASE, PUTATIVE (AFU_ORTHOLOGUE AFUA_4G10190)-RELATED"/>
    <property type="match status" value="1"/>
</dbReference>
<evidence type="ECO:0000259" key="2">
    <source>
        <dbReference type="Pfam" id="PF01408"/>
    </source>
</evidence>
<evidence type="ECO:0000313" key="3">
    <source>
        <dbReference type="EMBL" id="KAJ5540814.1"/>
    </source>
</evidence>
<accession>A0AAD6CVN7</accession>
<comment type="caution">
    <text evidence="3">The sequence shown here is derived from an EMBL/GenBank/DDBJ whole genome shotgun (WGS) entry which is preliminary data.</text>
</comment>
<reference evidence="3 4" key="1">
    <citation type="journal article" date="2023" name="IMA Fungus">
        <title>Comparative genomic study of the Penicillium genus elucidates a diverse pangenome and 15 lateral gene transfer events.</title>
        <authorList>
            <person name="Petersen C."/>
            <person name="Sorensen T."/>
            <person name="Nielsen M.R."/>
            <person name="Sondergaard T.E."/>
            <person name="Sorensen J.L."/>
            <person name="Fitzpatrick D.A."/>
            <person name="Frisvad J.C."/>
            <person name="Nielsen K.L."/>
        </authorList>
    </citation>
    <scope>NUCLEOTIDE SEQUENCE [LARGE SCALE GENOMIC DNA]</scope>
    <source>
        <strain evidence="3 4">IBT 35679</strain>
    </source>
</reference>
<evidence type="ECO:0000256" key="1">
    <source>
        <dbReference type="SAM" id="MobiDB-lite"/>
    </source>
</evidence>
<name>A0AAD6CVN7_9EURO</name>
<dbReference type="Pfam" id="PF01408">
    <property type="entry name" value="GFO_IDH_MocA"/>
    <property type="match status" value="1"/>
</dbReference>
<feature type="domain" description="Gfo/Idh/MocA-like oxidoreductase N-terminal" evidence="2">
    <location>
        <begin position="7"/>
        <end position="118"/>
    </location>
</feature>
<dbReference type="GO" id="GO:0000166">
    <property type="term" value="F:nucleotide binding"/>
    <property type="evidence" value="ECO:0007669"/>
    <property type="project" value="InterPro"/>
</dbReference>
<dbReference type="InterPro" id="IPR036291">
    <property type="entry name" value="NAD(P)-bd_dom_sf"/>
</dbReference>